<dbReference type="AlphaFoldDB" id="A0A2T3KT87"/>
<dbReference type="Proteomes" id="UP000240530">
    <property type="component" value="Unassembled WGS sequence"/>
</dbReference>
<dbReference type="RefSeq" id="WP_023932290.1">
    <property type="nucleotide sequence ID" value="NZ_CP131575.1"/>
</dbReference>
<dbReference type="NCBIfam" id="TIGR01626">
    <property type="entry name" value="ytfJ_HI0045"/>
    <property type="match status" value="1"/>
</dbReference>
<dbReference type="Pfam" id="PF09695">
    <property type="entry name" value="YtfJ_HI0045"/>
    <property type="match status" value="1"/>
</dbReference>
<accession>A0A2T3KT87</accession>
<comment type="caution">
    <text evidence="2">The sequence shown here is derived from an EMBL/GenBank/DDBJ whole genome shotgun (WGS) entry which is preliminary data.</text>
</comment>
<dbReference type="GeneID" id="99741150"/>
<reference evidence="2 3" key="1">
    <citation type="submission" date="2018-03" db="EMBL/GenBank/DDBJ databases">
        <title>Whole genome sequencing of Histamine producing bacteria.</title>
        <authorList>
            <person name="Butler K."/>
        </authorList>
    </citation>
    <scope>NUCLEOTIDE SEQUENCE [LARGE SCALE GENOMIC DNA]</scope>
    <source>
        <strain evidence="2 3">Res.4.1</strain>
    </source>
</reference>
<gene>
    <name evidence="2" type="ORF">C0W93_13775</name>
</gene>
<evidence type="ECO:0000313" key="3">
    <source>
        <dbReference type="Proteomes" id="UP000240530"/>
    </source>
</evidence>
<evidence type="ECO:0000313" key="2">
    <source>
        <dbReference type="EMBL" id="PSV09699.1"/>
    </source>
</evidence>
<dbReference type="InterPro" id="IPR006513">
    <property type="entry name" value="YtfJ_HI0045"/>
</dbReference>
<feature type="chain" id="PRO_5015625549" evidence="1">
    <location>
        <begin position="21"/>
        <end position="183"/>
    </location>
</feature>
<protein>
    <submittedName>
        <fullName evidence="2">YtfJ family protein</fullName>
    </submittedName>
</protein>
<proteinExistence type="predicted"/>
<feature type="signal peptide" evidence="1">
    <location>
        <begin position="1"/>
        <end position="20"/>
    </location>
</feature>
<keyword evidence="1" id="KW-0732">Signal</keyword>
<dbReference type="Gene3D" id="3.40.30.10">
    <property type="entry name" value="Glutaredoxin"/>
    <property type="match status" value="1"/>
</dbReference>
<sequence>MKSKALLFLLATLLPSLTYASNVKDGSMLPGVTVTNKGELVLKGSDISYQSWRSTKLTGKMRIVFAIAGRSAAKELNAPLVAAISAAKFPEDKYQTTTIINQDDAIWGTGSFVKSATEDSKRQYPWSSIVLDSKGIVQKTWDLKKESSAVFVLDQSGKVLFAHEGKLSPSEIKQVINLVQSNL</sequence>
<evidence type="ECO:0000256" key="1">
    <source>
        <dbReference type="SAM" id="SignalP"/>
    </source>
</evidence>
<name>A0A2T3KT87_PHOLD</name>
<organism evidence="2 3">
    <name type="scientific">Photobacterium leiognathi subsp. mandapamensis</name>
    <name type="common">Photobacterium mandapamensis</name>
    <dbReference type="NCBI Taxonomy" id="48408"/>
    <lineage>
        <taxon>Bacteria</taxon>
        <taxon>Pseudomonadati</taxon>
        <taxon>Pseudomonadota</taxon>
        <taxon>Gammaproteobacteria</taxon>
        <taxon>Vibrionales</taxon>
        <taxon>Vibrionaceae</taxon>
        <taxon>Photobacterium</taxon>
    </lineage>
</organism>
<dbReference type="EMBL" id="PYNS01000016">
    <property type="protein sequence ID" value="PSV09699.1"/>
    <property type="molecule type" value="Genomic_DNA"/>
</dbReference>